<dbReference type="GO" id="GO:0016757">
    <property type="term" value="F:glycosyltransferase activity"/>
    <property type="evidence" value="ECO:0007669"/>
    <property type="project" value="InterPro"/>
</dbReference>
<evidence type="ECO:0000313" key="3">
    <source>
        <dbReference type="EMBL" id="RWX73458.1"/>
    </source>
</evidence>
<dbReference type="SUPFAM" id="SSF53756">
    <property type="entry name" value="UDP-Glycosyltransferase/glycogen phosphorylase"/>
    <property type="match status" value="1"/>
</dbReference>
<comment type="caution">
    <text evidence="3">The sequence shown here is derived from an EMBL/GenBank/DDBJ whole genome shotgun (WGS) entry which is preliminary data.</text>
</comment>
<dbReference type="EMBL" id="RXGA01000003">
    <property type="protein sequence ID" value="RWX73458.1"/>
    <property type="molecule type" value="Genomic_DNA"/>
</dbReference>
<dbReference type="InterPro" id="IPR028098">
    <property type="entry name" value="Glyco_trans_4-like_N"/>
</dbReference>
<feature type="domain" description="Glycosyl transferase family 1" evidence="1">
    <location>
        <begin position="196"/>
        <end position="362"/>
    </location>
</feature>
<dbReference type="Proteomes" id="UP000288215">
    <property type="component" value="Unassembled WGS sequence"/>
</dbReference>
<dbReference type="Gene3D" id="3.40.50.2000">
    <property type="entry name" value="Glycogen Phosphorylase B"/>
    <property type="match status" value="2"/>
</dbReference>
<dbReference type="PANTHER" id="PTHR12526:SF634">
    <property type="entry name" value="BLL3361 PROTEIN"/>
    <property type="match status" value="1"/>
</dbReference>
<dbReference type="CDD" id="cd03801">
    <property type="entry name" value="GT4_PimA-like"/>
    <property type="match status" value="1"/>
</dbReference>
<evidence type="ECO:0008006" key="5">
    <source>
        <dbReference type="Google" id="ProtNLM"/>
    </source>
</evidence>
<evidence type="ECO:0000259" key="1">
    <source>
        <dbReference type="Pfam" id="PF00534"/>
    </source>
</evidence>
<dbReference type="AlphaFoldDB" id="A0A444L7C4"/>
<gene>
    <name evidence="3" type="ORF">Metus_1432</name>
</gene>
<proteinExistence type="predicted"/>
<name>A0A444L7C4_METS7</name>
<reference evidence="3 4" key="1">
    <citation type="submission" date="2018-12" db="EMBL/GenBank/DDBJ databases">
        <title>The complete genome of the methanogenic archaea of the candidate phylum Verstraetearchaeota, obtained from the metagenome of underground thermal water.</title>
        <authorList>
            <person name="Kadnikov V.V."/>
            <person name="Mardanov A.V."/>
            <person name="Beletsky A.V."/>
            <person name="Karnachuk O.V."/>
            <person name="Ravin N.V."/>
        </authorList>
    </citation>
    <scope>NUCLEOTIDE SEQUENCE [LARGE SCALE GENOMIC DNA]</scope>
    <source>
        <strain evidence="3">Ch88</strain>
    </source>
</reference>
<sequence length="382" mass="44118">MYLLTSSYNDATLNIIKRYILRIQKNRIMEICFITTYWKKAGGGVAVYVSSLVESLENSKDHIIVFFREGQDDKNYKIKGNKFVFAARVLSNLIKIRPEVIHSHGAWYCLLPGVVLKKFYKTKVIHTFHTSPKDEKIPLIGKIFLQYLIYNCDVVTFVSRNLKKEYEKFWGLKFRKYEITYPGVKKINVTREELENFKEKFQLQERRPILLMQGFTAHRLKAQSAKLAILALKKLRHTYPRIVLVMTRNGRYLDELKTFAKYEGVLDAVTFTGDLENPFVALEACDIYMHISLGEGLGIELIEAMSVGKPVVATNVGGIPEVIYNFQNGLLISPEVQEIVEAVNYILKNTNIVHKLTDNGKKIVEKKFNWSLTKDQILKLYS</sequence>
<evidence type="ECO:0000259" key="2">
    <source>
        <dbReference type="Pfam" id="PF13439"/>
    </source>
</evidence>
<protein>
    <recommendedName>
        <fullName evidence="5">Glycosyltransferase family 1 protein</fullName>
    </recommendedName>
</protein>
<dbReference type="Pfam" id="PF00534">
    <property type="entry name" value="Glycos_transf_1"/>
    <property type="match status" value="1"/>
</dbReference>
<feature type="domain" description="Glycosyltransferase subfamily 4-like N-terminal" evidence="2">
    <location>
        <begin position="43"/>
        <end position="184"/>
    </location>
</feature>
<dbReference type="InterPro" id="IPR001296">
    <property type="entry name" value="Glyco_trans_1"/>
</dbReference>
<organism evidence="3 4">
    <name type="scientific">Methanosuratincola subterraneus</name>
    <dbReference type="NCBI Taxonomy" id="2593994"/>
    <lineage>
        <taxon>Archaea</taxon>
        <taxon>Thermoproteota</taxon>
        <taxon>Methanosuratincolia</taxon>
        <taxon>Candidatus Methanomethylicales</taxon>
        <taxon>Candidatus Methanomethylicaceae</taxon>
        <taxon>Candidatus Methanosuratincola (ex Vanwonterghem et al. 2016)</taxon>
    </lineage>
</organism>
<dbReference type="Pfam" id="PF13439">
    <property type="entry name" value="Glyco_transf_4"/>
    <property type="match status" value="1"/>
</dbReference>
<evidence type="ECO:0000313" key="4">
    <source>
        <dbReference type="Proteomes" id="UP000288215"/>
    </source>
</evidence>
<dbReference type="PANTHER" id="PTHR12526">
    <property type="entry name" value="GLYCOSYLTRANSFERASE"/>
    <property type="match status" value="1"/>
</dbReference>
<accession>A0A444L7C4</accession>